<organism evidence="7 8">
    <name type="scientific">Chytriomyces confervae</name>
    <dbReference type="NCBI Taxonomy" id="246404"/>
    <lineage>
        <taxon>Eukaryota</taxon>
        <taxon>Fungi</taxon>
        <taxon>Fungi incertae sedis</taxon>
        <taxon>Chytridiomycota</taxon>
        <taxon>Chytridiomycota incertae sedis</taxon>
        <taxon>Chytridiomycetes</taxon>
        <taxon>Chytridiales</taxon>
        <taxon>Chytriomycetaceae</taxon>
        <taxon>Chytriomyces</taxon>
    </lineage>
</organism>
<dbReference type="PANTHER" id="PTHR31043:SF3">
    <property type="entry name" value="NEPHROCYSTIN-4"/>
    <property type="match status" value="1"/>
</dbReference>
<feature type="compositionally biased region" description="Basic and acidic residues" evidence="1">
    <location>
        <begin position="1693"/>
        <end position="1702"/>
    </location>
</feature>
<feature type="compositionally biased region" description="Low complexity" evidence="1">
    <location>
        <begin position="227"/>
        <end position="238"/>
    </location>
</feature>
<feature type="domain" description="NPHP4 Ig-like" evidence="6">
    <location>
        <begin position="1511"/>
        <end position="1659"/>
    </location>
</feature>
<feature type="region of interest" description="Disordered" evidence="1">
    <location>
        <begin position="1406"/>
        <end position="1438"/>
    </location>
</feature>
<feature type="compositionally biased region" description="Acidic residues" evidence="1">
    <location>
        <begin position="441"/>
        <end position="470"/>
    </location>
</feature>
<dbReference type="GO" id="GO:0097546">
    <property type="term" value="C:ciliary base"/>
    <property type="evidence" value="ECO:0007669"/>
    <property type="project" value="TreeGrafter"/>
</dbReference>
<feature type="region of interest" description="Disordered" evidence="1">
    <location>
        <begin position="1131"/>
        <end position="1187"/>
    </location>
</feature>
<feature type="domain" description="NPHP4 C2-like" evidence="3">
    <location>
        <begin position="1034"/>
        <end position="1129"/>
    </location>
</feature>
<dbReference type="GO" id="GO:1904491">
    <property type="term" value="P:protein localization to ciliary transition zone"/>
    <property type="evidence" value="ECO:0007669"/>
    <property type="project" value="TreeGrafter"/>
</dbReference>
<dbReference type="InterPro" id="IPR058688">
    <property type="entry name" value="Ig_NPHP4_2nd"/>
</dbReference>
<dbReference type="PANTHER" id="PTHR31043">
    <property type="entry name" value="NEPHROCYSTIN-4"/>
    <property type="match status" value="1"/>
</dbReference>
<evidence type="ECO:0000259" key="5">
    <source>
        <dbReference type="Pfam" id="PF26189"/>
    </source>
</evidence>
<feature type="compositionally biased region" description="Polar residues" evidence="1">
    <location>
        <begin position="353"/>
        <end position="363"/>
    </location>
</feature>
<feature type="compositionally biased region" description="Basic residues" evidence="1">
    <location>
        <begin position="474"/>
        <end position="490"/>
    </location>
</feature>
<proteinExistence type="predicted"/>
<reference evidence="7 8" key="1">
    <citation type="journal article" date="2019" name="Sci. Rep.">
        <title>Comparative genomics of chytrid fungi reveal insights into the obligate biotrophic and pathogenic lifestyle of Synchytrium endobioticum.</title>
        <authorList>
            <person name="van de Vossenberg B.T.L.H."/>
            <person name="Warris S."/>
            <person name="Nguyen H.D.T."/>
            <person name="van Gent-Pelzer M.P.E."/>
            <person name="Joly D.L."/>
            <person name="van de Geest H.C."/>
            <person name="Bonants P.J.M."/>
            <person name="Smith D.S."/>
            <person name="Levesque C.A."/>
            <person name="van der Lee T.A.J."/>
        </authorList>
    </citation>
    <scope>NUCLEOTIDE SEQUENCE [LARGE SCALE GENOMIC DNA]</scope>
    <source>
        <strain evidence="7 8">CBS 675.73</strain>
    </source>
</reference>
<feature type="compositionally biased region" description="Acidic residues" evidence="1">
    <location>
        <begin position="956"/>
        <end position="965"/>
    </location>
</feature>
<dbReference type="Proteomes" id="UP000320333">
    <property type="component" value="Unassembled WGS sequence"/>
</dbReference>
<dbReference type="InterPro" id="IPR029775">
    <property type="entry name" value="NPHP4"/>
</dbReference>
<feature type="region of interest" description="Disordered" evidence="1">
    <location>
        <begin position="1"/>
        <end position="173"/>
    </location>
</feature>
<feature type="region of interest" description="Disordered" evidence="1">
    <location>
        <begin position="1689"/>
        <end position="1708"/>
    </location>
</feature>
<gene>
    <name evidence="7" type="ORF">CcCBS67573_g00595</name>
</gene>
<name>A0A507FPF9_9FUNG</name>
<feature type="domain" description="NPHP4 C2-like" evidence="3">
    <location>
        <begin position="1182"/>
        <end position="1340"/>
    </location>
</feature>
<feature type="region of interest" description="Disordered" evidence="1">
    <location>
        <begin position="345"/>
        <end position="521"/>
    </location>
</feature>
<dbReference type="EMBL" id="QEAP01000008">
    <property type="protein sequence ID" value="TPX78153.1"/>
    <property type="molecule type" value="Genomic_DNA"/>
</dbReference>
<dbReference type="Pfam" id="PF26186">
    <property type="entry name" value="NPHP4_C2_3rd"/>
    <property type="match status" value="2"/>
</dbReference>
<feature type="compositionally biased region" description="Basic residues" evidence="1">
    <location>
        <begin position="1411"/>
        <end position="1427"/>
    </location>
</feature>
<feature type="domain" description="NPHP4 Ig-like" evidence="4">
    <location>
        <begin position="1889"/>
        <end position="1981"/>
    </location>
</feature>
<dbReference type="OrthoDB" id="313446at2759"/>
<feature type="region of interest" description="Disordered" evidence="1">
    <location>
        <begin position="227"/>
        <end position="261"/>
    </location>
</feature>
<feature type="compositionally biased region" description="Basic and acidic residues" evidence="1">
    <location>
        <begin position="68"/>
        <end position="81"/>
    </location>
</feature>
<protein>
    <recommendedName>
        <fullName evidence="9">Nephrocystin-4</fullName>
    </recommendedName>
</protein>
<evidence type="ECO:0000259" key="3">
    <source>
        <dbReference type="Pfam" id="PF26186"/>
    </source>
</evidence>
<dbReference type="InterPro" id="IPR058686">
    <property type="entry name" value="Ig_NPHP4_3rd"/>
</dbReference>
<evidence type="ECO:0008006" key="9">
    <source>
        <dbReference type="Google" id="ProtNLM"/>
    </source>
</evidence>
<dbReference type="InterPro" id="IPR058687">
    <property type="entry name" value="Ig_NPHP4_1st"/>
</dbReference>
<evidence type="ECO:0000259" key="6">
    <source>
        <dbReference type="Pfam" id="PF26190"/>
    </source>
</evidence>
<dbReference type="GO" id="GO:0097730">
    <property type="term" value="C:non-motile cilium"/>
    <property type="evidence" value="ECO:0007669"/>
    <property type="project" value="InterPro"/>
</dbReference>
<feature type="compositionally biased region" description="Polar residues" evidence="1">
    <location>
        <begin position="98"/>
        <end position="118"/>
    </location>
</feature>
<evidence type="ECO:0000259" key="4">
    <source>
        <dbReference type="Pfam" id="PF26187"/>
    </source>
</evidence>
<feature type="compositionally biased region" description="Basic and acidic residues" evidence="1">
    <location>
        <begin position="159"/>
        <end position="173"/>
    </location>
</feature>
<feature type="compositionally biased region" description="Polar residues" evidence="1">
    <location>
        <begin position="239"/>
        <end position="260"/>
    </location>
</feature>
<evidence type="ECO:0000259" key="2">
    <source>
        <dbReference type="Pfam" id="PF26015"/>
    </source>
</evidence>
<sequence length="1983" mass="222667">MMRGRGREPKRRNSSDSDNDTASESQRESQSSTQEKKRPKSNLRNRLSDASEYSNASELARYRRSRSKERERERDRQERSFSRHIQPQPPPSPGKRSASPTTPKRSVNVLANSATGNTPFPYGLSPIRAGTPSRAGTPRLNAATPTLTSVLKDKKRHRGERDRRDRGDERELSVERPATPVTLAAQERVQEAFRALVQGHSDLSDWQARFTANSICYPLVQPPSSISQSYNHNSSSFNTATPISPSFHSPQLSTPATPSTPLALEEPWRRIHASLSGGPTTKFPYALSLARIESLPIPSFVQDGYLNDESRPLCLQIRVSLFDLETGTFFGRTWIDPEEFDLRAASSKDSEDPNNSSSATPNVKTGGVRRRGSVRITKRDTDNNDDESETERSETLGRNNTTQKKADAKRRALVSKSKKIKRNLKKKAANSGRQSPASNDGNEETGSDAEEYEEYGTDGDSEDDDGSDIESESRKKKKHREIKALKHKRHDSLEHEGEYEEEYGEDSDNDGSNGSVESNDGAILKGQRVSINLHRENLFMHTNLISKNVIAVIEFVLIVEDVDVDEAQVDPDLFKPEFISAGWTFFHLFDADRNGIDIERAWEYEEVFPYEETESSTPIFHGSPRILMFIAPLLMEYGVGYPSLAPIPGARFKFEFSTRPAFRQLAYLWRENTWIGQGNDVPGLRFFSAQEMGALEDSVAVVSKIRISVFPSLSVFETALLSDAALKYYQAFPDSMTPDSTGALPLPEIIERRIHIGIHNTHTFLTAPTITTLKPVYSEYVGGDGFEFVFNGNVELDKYVAGEDGLAVVFVVEYKIMIMTNPVEKKKGGLVGVIIDRLTGNGDRKESGPVGIEKIVTVGWGSWTPTSFTGNSSSAFAPTVIPLDTRVGPNPYSALIFSPTPIGTELEQDEDWLDYAFEMGRLATLEFPIVLSFYFYDQENPESPAGRSSPIRDAIPEEDEEDEENERAATPKRPATPPPLPSKHRKPDSDDDSDHGQDIRPASPHPITTDPNQFPRPSRYRGRKGGALTRAERARLQSAGYVIPLDESGAKPAQLTLTPGEVGHGIHIDLELEAKDAFRNNEVTFTLMGVSFTPELCVRLTGHFPTSVYFTYQFYNFPYCSTERVHIYTGPMPPRDSGSQSQHHRSFSAPQNNHSRRWSQSSSNSYHSNATTTTGTNGRETSDGKDGSSDCYWPGILYSIDEDGSVVYAPAGLSRTYLIENDIDSCSTISSYSKYVPDIVQYLNSKTLHLDVWDGDSLLHLGAAVIELKPMLRQGKGGVMYDDDVDIVFTEYLHPAPIPRSSSYSSDMSSVITATGGGAPERTSRSTIVGKLHVRLMNVARTPEVPENPMNHEVKVATKRRDPYSKENVLVRDHRHRIHLRPEIIANPLKLVDIDSELAHMLSTAYEERVRSRKKLNSNKDKKKSKRRGSDEEDDDYLESISDRRRKLDRVKRVLEKNHAYANAAVEGAMPQSYNLTRQERQRDLDTIDICRNRRKPSLIEKRLAEQITVTHLINAAFGQAYYFEYIFTNPYNEDHNFEITWADEELRLVTSTSEWKYLRRIHSIRVGVEDKLISVRKNGVSEIYMLANESVSIPFVFQSFLGGSISNGMESESSILGRRGCGNESLPGGGIHPRTINVSFLNDKRMPIAMIDVTIKPRNYSIDRVLRFFRPEGEVLRRNVRFYLSAPGAGQHSEHRGDTKEHGKKTPHITENSTIYDASHPWKKYARCNNPDVICTLSDSGKGHGNLKEISFKYRVGSAPETAAIYFLLFDDPYHTSLHEVWRIFVHSLHRLDVNCILGQSNHSSLVLRGSSFSRTVQCFSNLPDELLVTASAPFILTANSLNEIGMLMRPRSESIRDVILNVVDVDDQSLVSSWLVVSHCTTPTVTKSFEISIPRGKAVNKRVSYTNPYSTRRNFKLKTNAEHLVQFREGNLLQLDGGASQYISLRLLPNSSTSWSDVLIFLNDDHDKIEECLRIRVSYSQ</sequence>
<feature type="compositionally biased region" description="Polar residues" evidence="1">
    <location>
        <begin position="431"/>
        <end position="440"/>
    </location>
</feature>
<feature type="domain" description="NPHP4 Ig-like" evidence="5">
    <location>
        <begin position="1719"/>
        <end position="1788"/>
    </location>
</feature>
<accession>A0A507FPF9</accession>
<comment type="caution">
    <text evidence="7">The sequence shown here is derived from an EMBL/GenBank/DDBJ whole genome shotgun (WGS) entry which is preliminary data.</text>
</comment>
<dbReference type="Pfam" id="PF26015">
    <property type="entry name" value="Ig_NPH4_3rd"/>
    <property type="match status" value="1"/>
</dbReference>
<feature type="compositionally biased region" description="Acidic residues" evidence="1">
    <location>
        <begin position="497"/>
        <end position="509"/>
    </location>
</feature>
<evidence type="ECO:0000313" key="7">
    <source>
        <dbReference type="EMBL" id="TPX78153.1"/>
    </source>
</evidence>
<evidence type="ECO:0000256" key="1">
    <source>
        <dbReference type="SAM" id="MobiDB-lite"/>
    </source>
</evidence>
<dbReference type="GO" id="GO:0036064">
    <property type="term" value="C:ciliary basal body"/>
    <property type="evidence" value="ECO:0007669"/>
    <property type="project" value="TreeGrafter"/>
</dbReference>
<dbReference type="InterPro" id="IPR058685">
    <property type="entry name" value="Ig_NPHP4_4th"/>
</dbReference>
<feature type="domain" description="NPHP4 Ig-like" evidence="2">
    <location>
        <begin position="1799"/>
        <end position="1882"/>
    </location>
</feature>
<feature type="compositionally biased region" description="Basic residues" evidence="1">
    <location>
        <begin position="411"/>
        <end position="428"/>
    </location>
</feature>
<feature type="compositionally biased region" description="Basic and acidic residues" evidence="1">
    <location>
        <begin position="1"/>
        <end position="15"/>
    </location>
</feature>
<keyword evidence="8" id="KW-1185">Reference proteome</keyword>
<feature type="compositionally biased region" description="Low complexity" evidence="1">
    <location>
        <begin position="1158"/>
        <end position="1176"/>
    </location>
</feature>
<dbReference type="Pfam" id="PF26190">
    <property type="entry name" value="Ig_NPHP4_1st"/>
    <property type="match status" value="1"/>
</dbReference>
<evidence type="ECO:0000313" key="8">
    <source>
        <dbReference type="Proteomes" id="UP000320333"/>
    </source>
</evidence>
<dbReference type="STRING" id="246404.A0A507FPF9"/>
<dbReference type="Pfam" id="PF26187">
    <property type="entry name" value="Ig_NPHP4_4th"/>
    <property type="match status" value="1"/>
</dbReference>
<dbReference type="GO" id="GO:0035869">
    <property type="term" value="C:ciliary transition zone"/>
    <property type="evidence" value="ECO:0007669"/>
    <property type="project" value="TreeGrafter"/>
</dbReference>
<dbReference type="Pfam" id="PF26189">
    <property type="entry name" value="Ig_NPHP4_2nd"/>
    <property type="match status" value="1"/>
</dbReference>
<feature type="region of interest" description="Disordered" evidence="1">
    <location>
        <begin position="940"/>
        <end position="1028"/>
    </location>
</feature>
<dbReference type="InterPro" id="IPR058765">
    <property type="entry name" value="NPHP4_C2-like"/>
</dbReference>